<dbReference type="RefSeq" id="WP_009937072.1">
    <property type="nucleotide sequence ID" value="NZ_AP028071.1"/>
</dbReference>
<comment type="caution">
    <text evidence="1">The sequence shown here is derived from an EMBL/GenBank/DDBJ whole genome shotgun (WGS) entry which is preliminary data.</text>
</comment>
<dbReference type="Proteomes" id="UP000231878">
    <property type="component" value="Unassembled WGS sequence"/>
</dbReference>
<organism evidence="1 2">
    <name type="scientific">Burkholderia pseudomallei</name>
    <name type="common">Pseudomonas pseudomallei</name>
    <dbReference type="NCBI Taxonomy" id="28450"/>
    <lineage>
        <taxon>Bacteria</taxon>
        <taxon>Pseudomonadati</taxon>
        <taxon>Pseudomonadota</taxon>
        <taxon>Betaproteobacteria</taxon>
        <taxon>Burkholderiales</taxon>
        <taxon>Burkholderiaceae</taxon>
        <taxon>Burkholderia</taxon>
        <taxon>pseudomallei group</taxon>
    </lineage>
</organism>
<gene>
    <name evidence="1" type="ORF">CWD88_14975</name>
</gene>
<dbReference type="EMBL" id="PHRB01000013">
    <property type="protein sequence ID" value="PJO65391.1"/>
    <property type="molecule type" value="Genomic_DNA"/>
</dbReference>
<dbReference type="Gene3D" id="2.60.270.50">
    <property type="match status" value="1"/>
</dbReference>
<accession>A0AAX0UAD5</accession>
<dbReference type="GeneID" id="93060610"/>
<name>A0AAX0UAD5_BURPE</name>
<protein>
    <submittedName>
        <fullName evidence="1">Uncharacterized protein</fullName>
    </submittedName>
</protein>
<evidence type="ECO:0000313" key="2">
    <source>
        <dbReference type="Proteomes" id="UP000231878"/>
    </source>
</evidence>
<reference evidence="1 2" key="1">
    <citation type="submission" date="2017-11" db="EMBL/GenBank/DDBJ databases">
        <title>Molecular characterization of Burkholderia pseudomallei and closely related isolates from Vietnam.</title>
        <authorList>
            <person name="Ustinov D.V."/>
            <person name="Antonov A.S."/>
            <person name="Avdusheva E.F."/>
            <person name="Shpak I.M."/>
            <person name="Zakharova I.B."/>
            <person name="Thi L.A."/>
            <person name="Teteryatnikova N."/>
            <person name="Lopasteyskaya Y.A."/>
            <person name="Kuzyutina J.A."/>
            <person name="Ngo T.N."/>
            <person name="Victorov D.V."/>
        </authorList>
    </citation>
    <scope>NUCLEOTIDE SEQUENCE [LARGE SCALE GENOMIC DNA]</scope>
    <source>
        <strain evidence="1 2">V1512</strain>
    </source>
</reference>
<proteinExistence type="predicted"/>
<dbReference type="AlphaFoldDB" id="A0AAX0UAD5"/>
<sequence>MELKMGKANTIELTNNTSFTLVLHTIYANTGNWSGDYPPAYLRPNDTLIFTSTLDGKGDLNGSARFDILDTAVKRCPDATYVQLNWDNPVGADNGGSSSVVGATAQFFNVSGPTMSGDYGHPTFSWSVNGA</sequence>
<evidence type="ECO:0000313" key="1">
    <source>
        <dbReference type="EMBL" id="PJO65391.1"/>
    </source>
</evidence>